<comment type="caution">
    <text evidence="1">The sequence shown here is derived from an EMBL/GenBank/DDBJ whole genome shotgun (WGS) entry which is preliminary data.</text>
</comment>
<name>A0A5C6FLY6_9BACT</name>
<organism evidence="1 2">
    <name type="scientific">Rubripirellula tenax</name>
    <dbReference type="NCBI Taxonomy" id="2528015"/>
    <lineage>
        <taxon>Bacteria</taxon>
        <taxon>Pseudomonadati</taxon>
        <taxon>Planctomycetota</taxon>
        <taxon>Planctomycetia</taxon>
        <taxon>Pirellulales</taxon>
        <taxon>Pirellulaceae</taxon>
        <taxon>Rubripirellula</taxon>
    </lineage>
</organism>
<accession>A0A5C6FLY6</accession>
<gene>
    <name evidence="1" type="ORF">Poly51_07980</name>
</gene>
<reference evidence="1 2" key="1">
    <citation type="submission" date="2019-02" db="EMBL/GenBank/DDBJ databases">
        <title>Deep-cultivation of Planctomycetes and their phenomic and genomic characterization uncovers novel biology.</title>
        <authorList>
            <person name="Wiegand S."/>
            <person name="Jogler M."/>
            <person name="Boedeker C."/>
            <person name="Pinto D."/>
            <person name="Vollmers J."/>
            <person name="Rivas-Marin E."/>
            <person name="Kohn T."/>
            <person name="Peeters S.H."/>
            <person name="Heuer A."/>
            <person name="Rast P."/>
            <person name="Oberbeckmann S."/>
            <person name="Bunk B."/>
            <person name="Jeske O."/>
            <person name="Meyerdierks A."/>
            <person name="Storesund J.E."/>
            <person name="Kallscheuer N."/>
            <person name="Luecker S."/>
            <person name="Lage O.M."/>
            <person name="Pohl T."/>
            <person name="Merkel B.J."/>
            <person name="Hornburger P."/>
            <person name="Mueller R.-W."/>
            <person name="Bruemmer F."/>
            <person name="Labrenz M."/>
            <person name="Spormann A.M."/>
            <person name="Op Den Camp H."/>
            <person name="Overmann J."/>
            <person name="Amann R."/>
            <person name="Jetten M.S.M."/>
            <person name="Mascher T."/>
            <person name="Medema M.H."/>
            <person name="Devos D.P."/>
            <person name="Kaster A.-K."/>
            <person name="Ovreas L."/>
            <person name="Rohde M."/>
            <person name="Galperin M.Y."/>
            <person name="Jogler C."/>
        </authorList>
    </citation>
    <scope>NUCLEOTIDE SEQUENCE [LARGE SCALE GENOMIC DNA]</scope>
    <source>
        <strain evidence="1 2">Poly51</strain>
    </source>
</reference>
<keyword evidence="2" id="KW-1185">Reference proteome</keyword>
<dbReference type="RefSeq" id="WP_146454394.1">
    <property type="nucleotide sequence ID" value="NZ_SJPW01000001.1"/>
</dbReference>
<sequence length="64" mass="6629">MNWQSAIASLIVAAAAAWLVRRVYRIVSSGSRDGAGQIGGCGTCVKNPNAVDATPLVSLGRKKD</sequence>
<evidence type="ECO:0000313" key="1">
    <source>
        <dbReference type="EMBL" id="TWU60522.1"/>
    </source>
</evidence>
<dbReference type="AlphaFoldDB" id="A0A5C6FLY6"/>
<dbReference type="EMBL" id="SJPW01000001">
    <property type="protein sequence ID" value="TWU60522.1"/>
    <property type="molecule type" value="Genomic_DNA"/>
</dbReference>
<evidence type="ECO:0000313" key="2">
    <source>
        <dbReference type="Proteomes" id="UP000318288"/>
    </source>
</evidence>
<protein>
    <submittedName>
        <fullName evidence="1">Uncharacterized protein</fullName>
    </submittedName>
</protein>
<dbReference type="Proteomes" id="UP000318288">
    <property type="component" value="Unassembled WGS sequence"/>
</dbReference>
<dbReference type="OrthoDB" id="9904082at2"/>
<proteinExistence type="predicted"/>